<reference evidence="1 2" key="1">
    <citation type="submission" date="2017-07" db="EMBL/GenBank/DDBJ databases">
        <title>Draft Genome Sequences of Select Purple Nonsulfur Bacteria.</title>
        <authorList>
            <person name="Lasarre B."/>
            <person name="Mckinlay J.B."/>
        </authorList>
    </citation>
    <scope>NUCLEOTIDE SEQUENCE [LARGE SCALE GENOMIC DNA]</scope>
    <source>
        <strain evidence="1 2">DSM 11907</strain>
    </source>
</reference>
<dbReference type="NCBIfam" id="TIGR03292">
    <property type="entry name" value="PhnH_redo"/>
    <property type="match status" value="1"/>
</dbReference>
<evidence type="ECO:0000313" key="1">
    <source>
        <dbReference type="EMBL" id="RAI31538.1"/>
    </source>
</evidence>
<dbReference type="InterPro" id="IPR008772">
    <property type="entry name" value="Phosphonate_metab_PhnH"/>
</dbReference>
<feature type="non-terminal residue" evidence="1">
    <location>
        <position position="1"/>
    </location>
</feature>
<dbReference type="OrthoDB" id="9814509at2"/>
<keyword evidence="2" id="KW-1185">Reference proteome</keyword>
<dbReference type="Pfam" id="PF05845">
    <property type="entry name" value="PhnH"/>
    <property type="match status" value="1"/>
</dbReference>
<name>A0A327K8C2_9BRAD</name>
<proteinExistence type="predicted"/>
<keyword evidence="1" id="KW-0456">Lyase</keyword>
<dbReference type="SUPFAM" id="SSF159709">
    <property type="entry name" value="PhnH-like"/>
    <property type="match status" value="1"/>
</dbReference>
<dbReference type="GO" id="GO:0019634">
    <property type="term" value="P:organic phosphonate metabolic process"/>
    <property type="evidence" value="ECO:0007669"/>
    <property type="project" value="InterPro"/>
</dbReference>
<comment type="caution">
    <text evidence="1">The sequence shown here is derived from an EMBL/GenBank/DDBJ whole genome shotgun (WGS) entry which is preliminary data.</text>
</comment>
<dbReference type="InterPro" id="IPR038058">
    <property type="entry name" value="PhnH-like_sp"/>
</dbReference>
<dbReference type="GO" id="GO:0016829">
    <property type="term" value="F:lyase activity"/>
    <property type="evidence" value="ECO:0007669"/>
    <property type="project" value="UniProtKB-KW"/>
</dbReference>
<dbReference type="RefSeq" id="WP_111359888.1">
    <property type="nucleotide sequence ID" value="NZ_NPEU01000493.1"/>
</dbReference>
<sequence>PAVAAWLRFHTGAPVVDDPAAASFAFVSDPTAMPSFGSFAPGTPDYPDRSATVILQVDDFAHGPPLILAGPGIPGCRTLQATPLPDDIAARLVANRALFPCGIDLVLATDTAVAALPRSVTLGEGT</sequence>
<evidence type="ECO:0000313" key="2">
    <source>
        <dbReference type="Proteomes" id="UP000248863"/>
    </source>
</evidence>
<dbReference type="EMBL" id="NPEU01000493">
    <property type="protein sequence ID" value="RAI31538.1"/>
    <property type="molecule type" value="Genomic_DNA"/>
</dbReference>
<dbReference type="Proteomes" id="UP000248863">
    <property type="component" value="Unassembled WGS sequence"/>
</dbReference>
<dbReference type="Gene3D" id="3.40.50.11310">
    <property type="entry name" value="Bacterial phosphonate metabolism protein PhnH"/>
    <property type="match status" value="1"/>
</dbReference>
<dbReference type="AlphaFoldDB" id="A0A327K8C2"/>
<protein>
    <submittedName>
        <fullName evidence="1">Phosphonate C-P lyase system protein PhnH</fullName>
    </submittedName>
</protein>
<organism evidence="1 2">
    <name type="scientific">Rhodoplanes elegans</name>
    <dbReference type="NCBI Taxonomy" id="29408"/>
    <lineage>
        <taxon>Bacteria</taxon>
        <taxon>Pseudomonadati</taxon>
        <taxon>Pseudomonadota</taxon>
        <taxon>Alphaproteobacteria</taxon>
        <taxon>Hyphomicrobiales</taxon>
        <taxon>Nitrobacteraceae</taxon>
        <taxon>Rhodoplanes</taxon>
    </lineage>
</organism>
<accession>A0A327K8C2</accession>
<gene>
    <name evidence="1" type="primary">phnH</name>
    <name evidence="1" type="ORF">CH338_25675</name>
</gene>